<name>A0A0A3IUQ3_9BACI</name>
<dbReference type="RefSeq" id="WP_036150426.1">
    <property type="nucleotide sequence ID" value="NZ_AVCX01000025.1"/>
</dbReference>
<dbReference type="SMART" id="SM00028">
    <property type="entry name" value="TPR"/>
    <property type="match status" value="3"/>
</dbReference>
<dbReference type="InterPro" id="IPR019734">
    <property type="entry name" value="TPR_rpt"/>
</dbReference>
<dbReference type="SUPFAM" id="SSF48452">
    <property type="entry name" value="TPR-like"/>
    <property type="match status" value="2"/>
</dbReference>
<proteinExistence type="predicted"/>
<dbReference type="Gene3D" id="1.25.40.10">
    <property type="entry name" value="Tetratricopeptide repeat domain"/>
    <property type="match status" value="1"/>
</dbReference>
<comment type="caution">
    <text evidence="1">The sequence shown here is derived from an EMBL/GenBank/DDBJ whole genome shotgun (WGS) entry which is preliminary data.</text>
</comment>
<dbReference type="EMBL" id="JPVP01000039">
    <property type="protein sequence ID" value="KGR88499.1"/>
    <property type="molecule type" value="Genomic_DNA"/>
</dbReference>
<gene>
    <name evidence="1" type="ORF">CD32_01445</name>
</gene>
<reference evidence="1 2" key="1">
    <citation type="submission" date="2014-02" db="EMBL/GenBank/DDBJ databases">
        <title>Draft genome sequence of Lysinibacillus odysseyi NBRC 100172.</title>
        <authorList>
            <person name="Zhang F."/>
            <person name="Wang G."/>
            <person name="Zhang L."/>
        </authorList>
    </citation>
    <scope>NUCLEOTIDE SEQUENCE [LARGE SCALE GENOMIC DNA]</scope>
    <source>
        <strain evidence="1 2">NBRC 100172</strain>
    </source>
</reference>
<evidence type="ECO:0000313" key="1">
    <source>
        <dbReference type="EMBL" id="KGR88499.1"/>
    </source>
</evidence>
<sequence>MPSLLSRIDYAITLFQAAEYEEAKILFGRLFKLYKRENHIENMKLCLYHLACIAYIQGERQNFYELSSLYQACILNKEDVLQDIEYYMLRGLEGLSFHHYGEAIHAFSYAIALAEKRRLTEHKILSLLYIQKCHLLLGHTELTLKISNELWTTYQEEIQSDTVQFFYYHLNRADTLYALAHLEEMSELLKACETHKDLQAVPQVYAKTLVTRAKFHMAKKKNRLALSALKKAVEIAESREDPILQSEVYELLIENYERRGKPKKALHYAKKRLALHTKMMKAL</sequence>
<organism evidence="1 2">
    <name type="scientific">Lysinibacillus odysseyi 34hs-1 = NBRC 100172</name>
    <dbReference type="NCBI Taxonomy" id="1220589"/>
    <lineage>
        <taxon>Bacteria</taxon>
        <taxon>Bacillati</taxon>
        <taxon>Bacillota</taxon>
        <taxon>Bacilli</taxon>
        <taxon>Bacillales</taxon>
        <taxon>Bacillaceae</taxon>
        <taxon>Lysinibacillus</taxon>
    </lineage>
</organism>
<keyword evidence="2" id="KW-1185">Reference proteome</keyword>
<evidence type="ECO:0000313" key="2">
    <source>
        <dbReference type="Proteomes" id="UP000030437"/>
    </source>
</evidence>
<dbReference type="AlphaFoldDB" id="A0A0A3IUQ3"/>
<dbReference type="Proteomes" id="UP000030437">
    <property type="component" value="Unassembled WGS sequence"/>
</dbReference>
<accession>A0A0A3IUQ3</accession>
<protein>
    <submittedName>
        <fullName evidence="1">Uncharacterized protein</fullName>
    </submittedName>
</protein>
<dbReference type="InterPro" id="IPR011990">
    <property type="entry name" value="TPR-like_helical_dom_sf"/>
</dbReference>